<feature type="region of interest" description="Disordered" evidence="1">
    <location>
        <begin position="1"/>
        <end position="56"/>
    </location>
</feature>
<keyword evidence="2" id="KW-0472">Membrane</keyword>
<evidence type="ECO:0000313" key="3">
    <source>
        <dbReference type="EMBL" id="KRY16291.1"/>
    </source>
</evidence>
<evidence type="ECO:0008006" key="5">
    <source>
        <dbReference type="Google" id="ProtNLM"/>
    </source>
</evidence>
<comment type="caution">
    <text evidence="3">The sequence shown here is derived from an EMBL/GenBank/DDBJ whole genome shotgun (WGS) entry which is preliminary data.</text>
</comment>
<dbReference type="AlphaFoldDB" id="A0A0V0ZW50"/>
<accession>A0A0V0ZW50</accession>
<dbReference type="EMBL" id="JYDQ01000080">
    <property type="protein sequence ID" value="KRY16291.1"/>
    <property type="molecule type" value="Genomic_DNA"/>
</dbReference>
<evidence type="ECO:0000313" key="4">
    <source>
        <dbReference type="Proteomes" id="UP000054783"/>
    </source>
</evidence>
<gene>
    <name evidence="3" type="ORF">T12_6119</name>
</gene>
<dbReference type="OrthoDB" id="5919919at2759"/>
<sequence>MNPEKRGNRAGGSPAEDTLAQRNPPVEDDPSSSSDDCANNSVGGAESLSSMEDSDSKSEQITEIIEMIKTTLASTEVPQTDDEALFLNLPFNAGMILTGIIIILLLVLVTSCCLYQLYREDIEAGLYGSKPGQQNRLRQGPHRTFSATPVGRLEKLQRHLKFIEEVPLEERVKKQSNIQMIET</sequence>
<keyword evidence="2" id="KW-0812">Transmembrane</keyword>
<name>A0A0V0ZW50_9BILA</name>
<feature type="transmembrane region" description="Helical" evidence="2">
    <location>
        <begin position="95"/>
        <end position="118"/>
    </location>
</feature>
<evidence type="ECO:0000256" key="2">
    <source>
        <dbReference type="SAM" id="Phobius"/>
    </source>
</evidence>
<protein>
    <recommendedName>
        <fullName evidence="5">Transmembrane protein</fullName>
    </recommendedName>
</protein>
<keyword evidence="2" id="KW-1133">Transmembrane helix</keyword>
<evidence type="ECO:0000256" key="1">
    <source>
        <dbReference type="SAM" id="MobiDB-lite"/>
    </source>
</evidence>
<dbReference type="Proteomes" id="UP000054783">
    <property type="component" value="Unassembled WGS sequence"/>
</dbReference>
<keyword evidence="4" id="KW-1185">Reference proteome</keyword>
<organism evidence="3 4">
    <name type="scientific">Trichinella patagoniensis</name>
    <dbReference type="NCBI Taxonomy" id="990121"/>
    <lineage>
        <taxon>Eukaryota</taxon>
        <taxon>Metazoa</taxon>
        <taxon>Ecdysozoa</taxon>
        <taxon>Nematoda</taxon>
        <taxon>Enoplea</taxon>
        <taxon>Dorylaimia</taxon>
        <taxon>Trichinellida</taxon>
        <taxon>Trichinellidae</taxon>
        <taxon>Trichinella</taxon>
    </lineage>
</organism>
<reference evidence="3 4" key="1">
    <citation type="submission" date="2015-01" db="EMBL/GenBank/DDBJ databases">
        <title>Evolution of Trichinella species and genotypes.</title>
        <authorList>
            <person name="Korhonen P.K."/>
            <person name="Edoardo P."/>
            <person name="Giuseppe L.R."/>
            <person name="Gasser R.B."/>
        </authorList>
    </citation>
    <scope>NUCLEOTIDE SEQUENCE [LARGE SCALE GENOMIC DNA]</scope>
    <source>
        <strain evidence="3">ISS2496</strain>
    </source>
</reference>
<proteinExistence type="predicted"/>